<name>I6RFM9_ECOLX</name>
<accession>I6RFM9</accession>
<protein>
    <submittedName>
        <fullName evidence="1">Uncharacterized protein</fullName>
    </submittedName>
</protein>
<proteinExistence type="predicted"/>
<sequence>MTSKISKYEVIHRGECVNYMPPGTWVFIQRALCYGGGFWFGRVYNVCFWLEFEKPTSLSIGIDYLMKLNSLTDKVHSFDDDFQLDLLLEEDTQCFIGQQRR</sequence>
<reference evidence="1" key="1">
    <citation type="journal article" date="2012" name="Plasmid">
        <title>Expansion of the IncX plasmid family for improved identification and typing of novel plasmids in drug-resistant Enterobacteriaceae.</title>
        <authorList>
            <person name="Johnson T.J."/>
            <person name="Bielak E.M."/>
            <person name="Fortini D."/>
            <person name="Hansen L.H."/>
            <person name="Hasman H."/>
            <person name="Debroy C."/>
            <person name="Nolan L.K."/>
            <person name="Carattoli A."/>
        </authorList>
    </citation>
    <scope>NUCLEOTIDE SEQUENCE</scope>
    <source>
        <strain evidence="1">Z7</strain>
        <plasmid evidence="1">pNGX2-QnrS1</plasmid>
    </source>
</reference>
<keyword evidence="1" id="KW-0614">Plasmid</keyword>
<organism evidence="1">
    <name type="scientific">Escherichia coli</name>
    <dbReference type="NCBI Taxonomy" id="562"/>
    <lineage>
        <taxon>Bacteria</taxon>
        <taxon>Pseudomonadati</taxon>
        <taxon>Pseudomonadota</taxon>
        <taxon>Gammaproteobacteria</taxon>
        <taxon>Enterobacterales</taxon>
        <taxon>Enterobacteriaceae</taxon>
        <taxon>Escherichia</taxon>
    </lineage>
</organism>
<evidence type="ECO:0000313" key="1">
    <source>
        <dbReference type="EMBL" id="AFM45959.1"/>
    </source>
</evidence>
<dbReference type="EMBL" id="JQ269335">
    <property type="protein sequence ID" value="AFM45959.1"/>
    <property type="molecule type" value="Genomic_DNA"/>
</dbReference>
<geneLocation type="plasmid" evidence="1">
    <name>pNGX2-QnrS1</name>
</geneLocation>
<dbReference type="AlphaFoldDB" id="I6RFM9"/>